<dbReference type="PROSITE" id="PS51683">
    <property type="entry name" value="SAM_OMT_II"/>
    <property type="match status" value="1"/>
</dbReference>
<evidence type="ECO:0000259" key="4">
    <source>
        <dbReference type="Pfam" id="PF00891"/>
    </source>
</evidence>
<keyword evidence="1" id="KW-0489">Methyltransferase</keyword>
<dbReference type="InterPro" id="IPR029063">
    <property type="entry name" value="SAM-dependent_MTases_sf"/>
</dbReference>
<dbReference type="InterPro" id="IPR036388">
    <property type="entry name" value="WH-like_DNA-bd_sf"/>
</dbReference>
<dbReference type="PANTHER" id="PTHR11746">
    <property type="entry name" value="O-METHYLTRANSFERASE"/>
    <property type="match status" value="1"/>
</dbReference>
<keyword evidence="3" id="KW-0949">S-adenosyl-L-methionine</keyword>
<accession>A0AAV5BUX5</accession>
<dbReference type="EMBL" id="BQKI01000002">
    <property type="protein sequence ID" value="GJM89064.1"/>
    <property type="molecule type" value="Genomic_DNA"/>
</dbReference>
<evidence type="ECO:0000256" key="1">
    <source>
        <dbReference type="ARBA" id="ARBA00022603"/>
    </source>
</evidence>
<comment type="caution">
    <text evidence="7">The sequence shown here is derived from an EMBL/GenBank/DDBJ whole genome shotgun (WGS) entry which is preliminary data.</text>
</comment>
<evidence type="ECO:0000313" key="7">
    <source>
        <dbReference type="EMBL" id="GJM89465.1"/>
    </source>
</evidence>
<reference evidence="7" key="1">
    <citation type="journal article" date="2018" name="DNA Res.">
        <title>Multiple hybrid de novo genome assembly of finger millet, an orphan allotetraploid crop.</title>
        <authorList>
            <person name="Hatakeyama M."/>
            <person name="Aluri S."/>
            <person name="Balachadran M.T."/>
            <person name="Sivarajan S.R."/>
            <person name="Patrignani A."/>
            <person name="Gruter S."/>
            <person name="Poveda L."/>
            <person name="Shimizu-Inatsugi R."/>
            <person name="Baeten J."/>
            <person name="Francoijs K.J."/>
            <person name="Nataraja K.N."/>
            <person name="Reddy Y.A.N."/>
            <person name="Phadnis S."/>
            <person name="Ravikumar R.L."/>
            <person name="Schlapbach R."/>
            <person name="Sreeman S.M."/>
            <person name="Shimizu K.K."/>
        </authorList>
    </citation>
    <scope>NUCLEOTIDE SEQUENCE</scope>
</reference>
<protein>
    <submittedName>
        <fullName evidence="7">Uncharacterized protein</fullName>
    </submittedName>
</protein>
<dbReference type="Gene3D" id="1.10.10.10">
    <property type="entry name" value="Winged helix-like DNA-binding domain superfamily/Winged helix DNA-binding domain"/>
    <property type="match status" value="1"/>
</dbReference>
<dbReference type="SUPFAM" id="SSF46785">
    <property type="entry name" value="Winged helix' DNA-binding domain"/>
    <property type="match status" value="1"/>
</dbReference>
<gene>
    <name evidence="7" type="primary">ga05660</name>
    <name evidence="6" type="synonym">ga05206</name>
    <name evidence="6" type="ORF">PR202_ga05206</name>
    <name evidence="7" type="ORF">PR202_ga05660</name>
</gene>
<dbReference type="SUPFAM" id="SSF53335">
    <property type="entry name" value="S-adenosyl-L-methionine-dependent methyltransferases"/>
    <property type="match status" value="1"/>
</dbReference>
<dbReference type="InterPro" id="IPR036390">
    <property type="entry name" value="WH_DNA-bd_sf"/>
</dbReference>
<sequence length="248" mass="26895">MALTRPSSNTQASLDAQLDLWHHTLGYIKSMALKSALDLRIADAIHSNGGTATLSQIATNNTLHPSKIPYLWRLMRVLTVTDVLRVVEHPADGGESSCPRSTALASGSSTSFKMENGHNAWDLAGLERNLPRSSTTGWSRTAASTWTSLSRECDDVFQSISSLMDVADGLGGASQAISKAFPRVKCSVLDLPHVVAAAPTGTNVEYIVGGMFQSIPPTSVVFLKADTTLDMKLFLHRCLFWLQWVLHD</sequence>
<feature type="domain" description="O-methyltransferase dimerisation" evidence="5">
    <location>
        <begin position="21"/>
        <end position="91"/>
    </location>
</feature>
<organism evidence="7 8">
    <name type="scientific">Eleusine coracana subsp. coracana</name>
    <dbReference type="NCBI Taxonomy" id="191504"/>
    <lineage>
        <taxon>Eukaryota</taxon>
        <taxon>Viridiplantae</taxon>
        <taxon>Streptophyta</taxon>
        <taxon>Embryophyta</taxon>
        <taxon>Tracheophyta</taxon>
        <taxon>Spermatophyta</taxon>
        <taxon>Magnoliopsida</taxon>
        <taxon>Liliopsida</taxon>
        <taxon>Poales</taxon>
        <taxon>Poaceae</taxon>
        <taxon>PACMAD clade</taxon>
        <taxon>Chloridoideae</taxon>
        <taxon>Cynodonteae</taxon>
        <taxon>Eleusininae</taxon>
        <taxon>Eleusine</taxon>
    </lineage>
</organism>
<dbReference type="Pfam" id="PF08100">
    <property type="entry name" value="Dimerisation"/>
    <property type="match status" value="1"/>
</dbReference>
<evidence type="ECO:0000259" key="5">
    <source>
        <dbReference type="Pfam" id="PF08100"/>
    </source>
</evidence>
<keyword evidence="2" id="KW-0808">Transferase</keyword>
<evidence type="ECO:0000313" key="6">
    <source>
        <dbReference type="EMBL" id="GJM89064.1"/>
    </source>
</evidence>
<dbReference type="GO" id="GO:0046983">
    <property type="term" value="F:protein dimerization activity"/>
    <property type="evidence" value="ECO:0007669"/>
    <property type="project" value="InterPro"/>
</dbReference>
<dbReference type="InterPro" id="IPR001077">
    <property type="entry name" value="COMT_C"/>
</dbReference>
<keyword evidence="8" id="KW-1185">Reference proteome</keyword>
<dbReference type="GO" id="GO:0032259">
    <property type="term" value="P:methylation"/>
    <property type="evidence" value="ECO:0007669"/>
    <property type="project" value="UniProtKB-KW"/>
</dbReference>
<dbReference type="InterPro" id="IPR012967">
    <property type="entry name" value="COMT_dimerisation"/>
</dbReference>
<dbReference type="Proteomes" id="UP001054889">
    <property type="component" value="Unassembled WGS sequence"/>
</dbReference>
<proteinExistence type="predicted"/>
<dbReference type="InterPro" id="IPR016461">
    <property type="entry name" value="COMT-like"/>
</dbReference>
<feature type="domain" description="O-methyltransferase C-terminal" evidence="4">
    <location>
        <begin position="111"/>
        <end position="224"/>
    </location>
</feature>
<dbReference type="AlphaFoldDB" id="A0AAV5BUX5"/>
<dbReference type="GO" id="GO:0008171">
    <property type="term" value="F:O-methyltransferase activity"/>
    <property type="evidence" value="ECO:0007669"/>
    <property type="project" value="InterPro"/>
</dbReference>
<name>A0AAV5BUX5_ELECO</name>
<dbReference type="Gene3D" id="3.40.50.150">
    <property type="entry name" value="Vaccinia Virus protein VP39"/>
    <property type="match status" value="1"/>
</dbReference>
<evidence type="ECO:0000256" key="3">
    <source>
        <dbReference type="ARBA" id="ARBA00022691"/>
    </source>
</evidence>
<dbReference type="EMBL" id="BQKI01000002">
    <property type="protein sequence ID" value="GJM89465.1"/>
    <property type="molecule type" value="Genomic_DNA"/>
</dbReference>
<reference evidence="7" key="2">
    <citation type="submission" date="2021-12" db="EMBL/GenBank/DDBJ databases">
        <title>Resequencing data analysis of finger millet.</title>
        <authorList>
            <person name="Hatakeyama M."/>
            <person name="Aluri S."/>
            <person name="Balachadran M.T."/>
            <person name="Sivarajan S.R."/>
            <person name="Poveda L."/>
            <person name="Shimizu-Inatsugi R."/>
            <person name="Schlapbach R."/>
            <person name="Sreeman S.M."/>
            <person name="Shimizu K.K."/>
        </authorList>
    </citation>
    <scope>NUCLEOTIDE SEQUENCE</scope>
</reference>
<evidence type="ECO:0000256" key="2">
    <source>
        <dbReference type="ARBA" id="ARBA00022679"/>
    </source>
</evidence>
<dbReference type="Pfam" id="PF00891">
    <property type="entry name" value="Methyltransf_2"/>
    <property type="match status" value="1"/>
</dbReference>
<evidence type="ECO:0000313" key="8">
    <source>
        <dbReference type="Proteomes" id="UP001054889"/>
    </source>
</evidence>